<dbReference type="STRING" id="686832.A0A0C3CAR6"/>
<feature type="compositionally biased region" description="Basic and acidic residues" evidence="1">
    <location>
        <begin position="464"/>
        <end position="476"/>
    </location>
</feature>
<feature type="compositionally biased region" description="Low complexity" evidence="1">
    <location>
        <begin position="477"/>
        <end position="488"/>
    </location>
</feature>
<reference evidence="2 3" key="1">
    <citation type="submission" date="2014-04" db="EMBL/GenBank/DDBJ databases">
        <authorList>
            <consortium name="DOE Joint Genome Institute"/>
            <person name="Kuo A."/>
            <person name="Gay G."/>
            <person name="Dore J."/>
            <person name="Kohler A."/>
            <person name="Nagy L.G."/>
            <person name="Floudas D."/>
            <person name="Copeland A."/>
            <person name="Barry K.W."/>
            <person name="Cichocki N."/>
            <person name="Veneault-Fourrey C."/>
            <person name="LaButti K."/>
            <person name="Lindquist E.A."/>
            <person name="Lipzen A."/>
            <person name="Lundell T."/>
            <person name="Morin E."/>
            <person name="Murat C."/>
            <person name="Sun H."/>
            <person name="Tunlid A."/>
            <person name="Henrissat B."/>
            <person name="Grigoriev I.V."/>
            <person name="Hibbett D.S."/>
            <person name="Martin F."/>
            <person name="Nordberg H.P."/>
            <person name="Cantor M.N."/>
            <person name="Hua S.X."/>
        </authorList>
    </citation>
    <scope>NUCLEOTIDE SEQUENCE [LARGE SCALE GENOMIC DNA]</scope>
    <source>
        <strain evidence="3">h7</strain>
    </source>
</reference>
<keyword evidence="3" id="KW-1185">Reference proteome</keyword>
<dbReference type="OrthoDB" id="3068664at2759"/>
<accession>A0A0C3CAR6</accession>
<sequence>MISRFIADEVFADPLFRLTKITRPYFLQSRTLVVSCRQLPEPPSGATVQIEDLRKLFKRVEKALYSGTIASRDDQIEKTNEAFRSADAHLRAYIAKYTVILQSSAPDTEEVTGQVIEPWKEVSKKDWIAGSWIKKIKVLAGARLESIKHSAILTLSISLWPEKPRKRENSQWVYALTTLDVKIEKSASLNVLLHKLFWAKAKNKALGRFSLEQNPEFYGKFPDTKDHFRVSNSGSDVHPPINALYVWHPVKNLENGTLHLIIDRGGLDREIELEDLTKFPLPEMYGNGWHLDDDKDLIVVREKGGMHRLFLWNVKQPPVPSLADSSTLTLVDLEILGLAPGLTEEELDKESELVPMPEPVTFPVPEPFIPSPKAPMDIRIPSAPSGVHGDSRNNRPLNQSSITGHGQHLVPATFSSQRSLVEDGSPPPPQSLPKVRPPNTSSLKERQLPASSASPTSSGIVPSLREDMSNQTRESDSSPPSTLIPSPSLGVSPASSQTLATPSSVSTSPKQDLGTVLVKPTSSATNMTNEGPSDTDSASNSEPSSTSQLPPDVPPLPSADQTVSEPEPAPRKRKPFVIKPPETPTSFDPMFASPSTSMQTVGADAPVKKKGMRMWLKDKLEKIVDR</sequence>
<name>A0A0C3CAR6_HEBCY</name>
<proteinExistence type="predicted"/>
<evidence type="ECO:0000313" key="3">
    <source>
        <dbReference type="Proteomes" id="UP000053424"/>
    </source>
</evidence>
<protein>
    <submittedName>
        <fullName evidence="2">Uncharacterized protein</fullName>
    </submittedName>
</protein>
<gene>
    <name evidence="2" type="ORF">M413DRAFT_445336</name>
</gene>
<dbReference type="HOGENOM" id="CLU_436812_0_0_1"/>
<dbReference type="EMBL" id="KN831780">
    <property type="protein sequence ID" value="KIM41304.1"/>
    <property type="molecule type" value="Genomic_DNA"/>
</dbReference>
<feature type="compositionally biased region" description="Polar residues" evidence="1">
    <location>
        <begin position="394"/>
        <end position="404"/>
    </location>
</feature>
<feature type="compositionally biased region" description="Polar residues" evidence="1">
    <location>
        <begin position="493"/>
        <end position="510"/>
    </location>
</feature>
<evidence type="ECO:0000313" key="2">
    <source>
        <dbReference type="EMBL" id="KIM41304.1"/>
    </source>
</evidence>
<dbReference type="AlphaFoldDB" id="A0A0C3CAR6"/>
<feature type="compositionally biased region" description="Polar residues" evidence="1">
    <location>
        <begin position="520"/>
        <end position="549"/>
    </location>
</feature>
<evidence type="ECO:0000256" key="1">
    <source>
        <dbReference type="SAM" id="MobiDB-lite"/>
    </source>
</evidence>
<reference evidence="3" key="2">
    <citation type="submission" date="2015-01" db="EMBL/GenBank/DDBJ databases">
        <title>Evolutionary Origins and Diversification of the Mycorrhizal Mutualists.</title>
        <authorList>
            <consortium name="DOE Joint Genome Institute"/>
            <consortium name="Mycorrhizal Genomics Consortium"/>
            <person name="Kohler A."/>
            <person name="Kuo A."/>
            <person name="Nagy L.G."/>
            <person name="Floudas D."/>
            <person name="Copeland A."/>
            <person name="Barry K.W."/>
            <person name="Cichocki N."/>
            <person name="Veneault-Fourrey C."/>
            <person name="LaButti K."/>
            <person name="Lindquist E.A."/>
            <person name="Lipzen A."/>
            <person name="Lundell T."/>
            <person name="Morin E."/>
            <person name="Murat C."/>
            <person name="Riley R."/>
            <person name="Ohm R."/>
            <person name="Sun H."/>
            <person name="Tunlid A."/>
            <person name="Henrissat B."/>
            <person name="Grigoriev I.V."/>
            <person name="Hibbett D.S."/>
            <person name="Martin F."/>
        </authorList>
    </citation>
    <scope>NUCLEOTIDE SEQUENCE [LARGE SCALE GENOMIC DNA]</scope>
    <source>
        <strain evidence="3">h7</strain>
    </source>
</reference>
<feature type="region of interest" description="Disordered" evidence="1">
    <location>
        <begin position="368"/>
        <end position="605"/>
    </location>
</feature>
<feature type="compositionally biased region" description="Polar residues" evidence="1">
    <location>
        <begin position="449"/>
        <end position="460"/>
    </location>
</feature>
<organism evidence="2 3">
    <name type="scientific">Hebeloma cylindrosporum</name>
    <dbReference type="NCBI Taxonomy" id="76867"/>
    <lineage>
        <taxon>Eukaryota</taxon>
        <taxon>Fungi</taxon>
        <taxon>Dikarya</taxon>
        <taxon>Basidiomycota</taxon>
        <taxon>Agaricomycotina</taxon>
        <taxon>Agaricomycetes</taxon>
        <taxon>Agaricomycetidae</taxon>
        <taxon>Agaricales</taxon>
        <taxon>Agaricineae</taxon>
        <taxon>Hymenogastraceae</taxon>
        <taxon>Hebeloma</taxon>
    </lineage>
</organism>
<dbReference type="Proteomes" id="UP000053424">
    <property type="component" value="Unassembled WGS sequence"/>
</dbReference>